<evidence type="ECO:0000313" key="2">
    <source>
        <dbReference type="Proteomes" id="UP000252680"/>
    </source>
</evidence>
<dbReference type="AlphaFoldDB" id="A0A365YRE8"/>
<sequence>MAGFGRRRPSENNLLKNKKFLVKLFEKSFERHRLFEKRRHPKTFVTFSSENWFQILSKGFA</sequence>
<gene>
    <name evidence="1" type="ORF">NJLHNGOC_13265</name>
</gene>
<dbReference type="EMBL" id="QEXL01000019">
    <property type="protein sequence ID" value="RBM05357.1"/>
    <property type="molecule type" value="Genomic_DNA"/>
</dbReference>
<evidence type="ECO:0000313" key="1">
    <source>
        <dbReference type="EMBL" id="RBM05357.1"/>
    </source>
</evidence>
<comment type="caution">
    <text evidence="1">The sequence shown here is derived from an EMBL/GenBank/DDBJ whole genome shotgun (WGS) entry which is preliminary data.</text>
</comment>
<reference evidence="1 2" key="1">
    <citation type="submission" date="2018-05" db="EMBL/GenBank/DDBJ databases">
        <title>Komagataeibacter cocois sp. nov., for a novel cellulose- producing strain isolated from coconut milk.</title>
        <authorList>
            <person name="Liu L."/>
            <person name="Wang Y."/>
            <person name="Liu S."/>
            <person name="Bi J."/>
            <person name="Chen H."/>
            <person name="Deng J."/>
            <person name="Zhang C."/>
            <person name="Hu Q."/>
            <person name="Li C."/>
        </authorList>
    </citation>
    <scope>NUCLEOTIDE SEQUENCE [LARGE SCALE GENOMIC DNA]</scope>
    <source>
        <strain evidence="1 2">WE7</strain>
    </source>
</reference>
<name>A0A365YRE8_9PROT</name>
<organism evidence="1 2">
    <name type="scientific">Novacetimonas cocois</name>
    <dbReference type="NCBI Taxonomy" id="1747507"/>
    <lineage>
        <taxon>Bacteria</taxon>
        <taxon>Pseudomonadati</taxon>
        <taxon>Pseudomonadota</taxon>
        <taxon>Alphaproteobacteria</taxon>
        <taxon>Acetobacterales</taxon>
        <taxon>Acetobacteraceae</taxon>
        <taxon>Novacetimonas</taxon>
    </lineage>
</organism>
<proteinExistence type="predicted"/>
<keyword evidence="2" id="KW-1185">Reference proteome</keyword>
<dbReference type="Proteomes" id="UP000252680">
    <property type="component" value="Unassembled WGS sequence"/>
</dbReference>
<accession>A0A365YRE8</accession>
<protein>
    <submittedName>
        <fullName evidence="1">Uncharacterized protein</fullName>
    </submittedName>
</protein>